<accession>A0A1I8I3E3</accession>
<evidence type="ECO:0000313" key="3">
    <source>
        <dbReference type="WBParaSite" id="maker-uti_cns_0009488-snap-gene-0.3-mRNA-1"/>
    </source>
</evidence>
<dbReference type="Proteomes" id="UP000095280">
    <property type="component" value="Unplaced"/>
</dbReference>
<reference evidence="3" key="1">
    <citation type="submission" date="2016-11" db="UniProtKB">
        <authorList>
            <consortium name="WormBaseParasite"/>
        </authorList>
    </citation>
    <scope>IDENTIFICATION</scope>
</reference>
<evidence type="ECO:0000313" key="2">
    <source>
        <dbReference type="Proteomes" id="UP000095280"/>
    </source>
</evidence>
<sequence length="519" mass="54280">MPEEAYREAYALFGRLVQSGFLGNSNHRCGLPVDPAVRLVGSDSLSSLTSGESGKATGGVGGVALQVLVPGEAAVTREGHGGSPDVSAREAQEELPELTIVIGPGFCFADKALHQIPERAGRRSCHNGRDVISIPDFEDGVGSGVTQKSVHDQVPERRDPTRVAEESSDSEDPASSSTPSPTGRFGSRGLAGAVTAVAELLLAEGRDAALALGSACAFPWALDCAPLLPEMPGDENHIGYRLWTLALAKKKSSAKSASKETVGSRWSSCRASSSLLGAIRTNVLRSTIRSMPMEIPSSTSWSRPWMITPGILALAFAAKVAPEGTSLLAVAICCAVVSASAAAAASPGSAAAELPELPPAGPSGCLGTPVASASMVDAAALAPAAPFLACLLARCLALIYFEATLTLAIFVDDSVVERAASSVAAAAERVAAHLRWTAAPARFWRFFERWSRRQRRQRLRLRSRTLAKVSRGADLLVADSAQVAAALRAEPVQHQGGWGQTGHLARLPDLSSIWIEIND</sequence>
<dbReference type="AlphaFoldDB" id="A0A1I8I3E3"/>
<protein>
    <submittedName>
        <fullName evidence="3">UDENN domain-containing protein</fullName>
    </submittedName>
</protein>
<keyword evidence="2" id="KW-1185">Reference proteome</keyword>
<feature type="compositionally biased region" description="Basic and acidic residues" evidence="1">
    <location>
        <begin position="149"/>
        <end position="165"/>
    </location>
</feature>
<feature type="region of interest" description="Disordered" evidence="1">
    <location>
        <begin position="136"/>
        <end position="187"/>
    </location>
</feature>
<dbReference type="WBParaSite" id="maker-uti_cns_0009488-snap-gene-0.3-mRNA-1">
    <property type="protein sequence ID" value="maker-uti_cns_0009488-snap-gene-0.3-mRNA-1"/>
    <property type="gene ID" value="maker-uti_cns_0009488-snap-gene-0.3"/>
</dbReference>
<organism evidence="2 3">
    <name type="scientific">Macrostomum lignano</name>
    <dbReference type="NCBI Taxonomy" id="282301"/>
    <lineage>
        <taxon>Eukaryota</taxon>
        <taxon>Metazoa</taxon>
        <taxon>Spiralia</taxon>
        <taxon>Lophotrochozoa</taxon>
        <taxon>Platyhelminthes</taxon>
        <taxon>Rhabditophora</taxon>
        <taxon>Macrostomorpha</taxon>
        <taxon>Macrostomida</taxon>
        <taxon>Macrostomidae</taxon>
        <taxon>Macrostomum</taxon>
    </lineage>
</organism>
<evidence type="ECO:0000256" key="1">
    <source>
        <dbReference type="SAM" id="MobiDB-lite"/>
    </source>
</evidence>
<proteinExistence type="predicted"/>
<feature type="compositionally biased region" description="Low complexity" evidence="1">
    <location>
        <begin position="173"/>
        <end position="182"/>
    </location>
</feature>
<name>A0A1I8I3E3_9PLAT</name>